<dbReference type="Pfam" id="PF01165">
    <property type="entry name" value="Ribosomal_S21"/>
    <property type="match status" value="1"/>
</dbReference>
<dbReference type="AlphaFoldDB" id="A0A859DRJ6"/>
<name>A0A859DRJ6_9FIRM</name>
<evidence type="ECO:0000256" key="5">
    <source>
        <dbReference type="HAMAP-Rule" id="MF_00358"/>
    </source>
</evidence>
<dbReference type="EMBL" id="CP046161">
    <property type="protein sequence ID" value="QKO30813.1"/>
    <property type="molecule type" value="Genomic_DNA"/>
</dbReference>
<sequence>MAEVRVKDNESLDSALRRFKKQCARSGVIAEVRKREAYEKPSVRRKKKSEAARKRRYK</sequence>
<evidence type="ECO:0000256" key="7">
    <source>
        <dbReference type="SAM" id="MobiDB-lite"/>
    </source>
</evidence>
<evidence type="ECO:0000256" key="2">
    <source>
        <dbReference type="ARBA" id="ARBA00022980"/>
    </source>
</evidence>
<dbReference type="PROSITE" id="PS01181">
    <property type="entry name" value="RIBOSOMAL_S21"/>
    <property type="match status" value="1"/>
</dbReference>
<dbReference type="PRINTS" id="PR00976">
    <property type="entry name" value="RIBOSOMALS21"/>
</dbReference>
<dbReference type="GO" id="GO:0003735">
    <property type="term" value="F:structural constituent of ribosome"/>
    <property type="evidence" value="ECO:0007669"/>
    <property type="project" value="InterPro"/>
</dbReference>
<keyword evidence="11" id="KW-1185">Reference proteome</keyword>
<dbReference type="NCBIfam" id="TIGR00030">
    <property type="entry name" value="S21p"/>
    <property type="match status" value="1"/>
</dbReference>
<dbReference type="InterPro" id="IPR018278">
    <property type="entry name" value="Ribosomal_bS21_CS"/>
</dbReference>
<dbReference type="GO" id="GO:1990904">
    <property type="term" value="C:ribonucleoprotein complex"/>
    <property type="evidence" value="ECO:0007669"/>
    <property type="project" value="UniProtKB-KW"/>
</dbReference>
<evidence type="ECO:0000313" key="9">
    <source>
        <dbReference type="EMBL" id="QKO30813.1"/>
    </source>
</evidence>
<evidence type="ECO:0000256" key="6">
    <source>
        <dbReference type="RuleBase" id="RU000667"/>
    </source>
</evidence>
<dbReference type="PANTHER" id="PTHR21109:SF22">
    <property type="entry name" value="SMALL RIBOSOMAL SUBUNIT PROTEIN BS21"/>
    <property type="match status" value="1"/>
</dbReference>
<dbReference type="EMBL" id="CP046051">
    <property type="protein sequence ID" value="QKN24119.1"/>
    <property type="molecule type" value="Genomic_DNA"/>
</dbReference>
<protein>
    <recommendedName>
        <fullName evidence="4 5">Small ribosomal subunit protein bS21</fullName>
    </recommendedName>
</protein>
<dbReference type="PANTHER" id="PTHR21109">
    <property type="entry name" value="MITOCHONDRIAL 28S RIBOSOMAL PROTEIN S21"/>
    <property type="match status" value="1"/>
</dbReference>
<dbReference type="InterPro" id="IPR001911">
    <property type="entry name" value="Ribosomal_bS21"/>
</dbReference>
<evidence type="ECO:0000313" key="11">
    <source>
        <dbReference type="Proteomes" id="UP000509623"/>
    </source>
</evidence>
<keyword evidence="2 5" id="KW-0689">Ribosomal protein</keyword>
<reference evidence="10 11" key="1">
    <citation type="submission" date="2019-11" db="EMBL/GenBank/DDBJ databases">
        <authorList>
            <person name="Ren C."/>
            <person name="Wang H."/>
            <person name="Xu Y."/>
        </authorList>
    </citation>
    <scope>NUCLEOTIDE SEQUENCE [LARGE SCALE GENOMIC DNA]</scope>
    <source>
        <strain evidence="11">JNU-WLY1368</strain>
        <strain evidence="8 10">LBM 19010</strain>
    </source>
</reference>
<dbReference type="Proteomes" id="UP000501316">
    <property type="component" value="Chromosome"/>
</dbReference>
<dbReference type="InterPro" id="IPR038380">
    <property type="entry name" value="Ribosomal_bS21_sf"/>
</dbReference>
<reference evidence="9" key="2">
    <citation type="journal article" date="2021" name="Appl. Environ. Microbiol.">
        <title>Adaptability of a Caproate-Producing Bacterium Contributes to Its Dominance in an Anaerobic Fermentation System.</title>
        <authorList>
            <person name="Wang H."/>
            <person name="Gu Y."/>
            <person name="Zhou W."/>
            <person name="Zhao D."/>
            <person name="Qiao Z."/>
            <person name="Zheng J."/>
            <person name="Gao J."/>
            <person name="Chen X."/>
            <person name="Ren C."/>
            <person name="Xu Y."/>
        </authorList>
    </citation>
    <scope>NUCLEOTIDE SEQUENCE</scope>
    <source>
        <strain evidence="9">JNU-WLY1368</strain>
    </source>
</reference>
<evidence type="ECO:0000313" key="10">
    <source>
        <dbReference type="Proteomes" id="UP000501316"/>
    </source>
</evidence>
<evidence type="ECO:0000256" key="4">
    <source>
        <dbReference type="ARBA" id="ARBA00035135"/>
    </source>
</evidence>
<evidence type="ECO:0000313" key="8">
    <source>
        <dbReference type="EMBL" id="QKN24119.1"/>
    </source>
</evidence>
<evidence type="ECO:0000256" key="3">
    <source>
        <dbReference type="ARBA" id="ARBA00023274"/>
    </source>
</evidence>
<evidence type="ECO:0000256" key="1">
    <source>
        <dbReference type="ARBA" id="ARBA00006640"/>
    </source>
</evidence>
<proteinExistence type="inferred from homology"/>
<organism evidence="8 10">
    <name type="scientific">Caproicibacterium lactatifermentans</name>
    <dbReference type="NCBI Taxonomy" id="2666138"/>
    <lineage>
        <taxon>Bacteria</taxon>
        <taxon>Bacillati</taxon>
        <taxon>Bacillota</taxon>
        <taxon>Clostridia</taxon>
        <taxon>Eubacteriales</taxon>
        <taxon>Oscillospiraceae</taxon>
        <taxon>Caproicibacterium</taxon>
    </lineage>
</organism>
<dbReference type="GO" id="GO:0005840">
    <property type="term" value="C:ribosome"/>
    <property type="evidence" value="ECO:0007669"/>
    <property type="project" value="UniProtKB-KW"/>
</dbReference>
<dbReference type="HAMAP" id="MF_00358">
    <property type="entry name" value="Ribosomal_bS21"/>
    <property type="match status" value="1"/>
</dbReference>
<keyword evidence="3 5" id="KW-0687">Ribonucleoprotein</keyword>
<dbReference type="Proteomes" id="UP000509623">
    <property type="component" value="Chromosome"/>
</dbReference>
<accession>A0A859DRJ6</accession>
<comment type="similarity">
    <text evidence="1 5 6">Belongs to the bacterial ribosomal protein bS21 family.</text>
</comment>
<dbReference type="KEGG" id="clf:GJQ69_06270"/>
<dbReference type="RefSeq" id="WP_086035553.1">
    <property type="nucleotide sequence ID" value="NZ_CP046051.1"/>
</dbReference>
<dbReference type="Gene3D" id="1.20.5.1150">
    <property type="entry name" value="Ribosomal protein S8"/>
    <property type="match status" value="1"/>
</dbReference>
<feature type="region of interest" description="Disordered" evidence="7">
    <location>
        <begin position="37"/>
        <end position="58"/>
    </location>
</feature>
<dbReference type="GO" id="GO:0006412">
    <property type="term" value="P:translation"/>
    <property type="evidence" value="ECO:0007669"/>
    <property type="project" value="UniProtKB-UniRule"/>
</dbReference>
<gene>
    <name evidence="5" type="primary">rpsU</name>
    <name evidence="8" type="ORF">GJQ69_06270</name>
    <name evidence="9" type="ORF">GKP14_07265</name>
</gene>
<reference evidence="9" key="3">
    <citation type="journal article" date="2022" name="Int. J. Syst. Evol. Microbiol.">
        <title>Caproicibacterium lactatifermentans sp. nov., isolated from pit clay used for the production of Chinese strong aroma-type liquor.</title>
        <authorList>
            <person name="Wang H."/>
            <person name="Gu Y."/>
            <person name="Zhao D."/>
            <person name="Qiao Z."/>
            <person name="Zheng J."/>
            <person name="Gao J."/>
            <person name="Ren C."/>
            <person name="Xu Y."/>
        </authorList>
    </citation>
    <scope>NUCLEOTIDE SEQUENCE</scope>
    <source>
        <strain evidence="9">JNU-WLY1368</strain>
    </source>
</reference>
<feature type="compositionally biased region" description="Basic residues" evidence="7">
    <location>
        <begin position="43"/>
        <end position="58"/>
    </location>
</feature>